<comment type="subcellular location">
    <subcellularLocation>
        <location evidence="1">Membrane</location>
        <topology evidence="1">Multi-pass membrane protein</topology>
    </subcellularLocation>
</comment>
<dbReference type="EMBL" id="JABFCX010000002">
    <property type="protein sequence ID" value="NNU16408.1"/>
    <property type="molecule type" value="Genomic_DNA"/>
</dbReference>
<dbReference type="Proteomes" id="UP000536835">
    <property type="component" value="Unassembled WGS sequence"/>
</dbReference>
<evidence type="ECO:0000256" key="1">
    <source>
        <dbReference type="ARBA" id="ARBA00004141"/>
    </source>
</evidence>
<keyword evidence="4 6" id="KW-1133">Transmembrane helix</keyword>
<comment type="caution">
    <text evidence="8">The sequence shown here is derived from an EMBL/GenBank/DDBJ whole genome shotgun (WGS) entry which is preliminary data.</text>
</comment>
<feature type="transmembrane region" description="Helical" evidence="6">
    <location>
        <begin position="265"/>
        <end position="283"/>
    </location>
</feature>
<feature type="domain" description="EamA" evidence="7">
    <location>
        <begin position="144"/>
        <end position="282"/>
    </location>
</feature>
<reference evidence="8 9" key="1">
    <citation type="submission" date="2020-05" db="EMBL/GenBank/DDBJ databases">
        <title>Parvularcula mediterraneae sp. nov., isolated from polypropylene straw from shallow seawater of the seashore of Laganas in Zakynthos island, Greece.</title>
        <authorList>
            <person name="Szabo I."/>
            <person name="Al-Omari J."/>
            <person name="Rado J."/>
            <person name="Szerdahelyi G.S."/>
        </authorList>
    </citation>
    <scope>NUCLEOTIDE SEQUENCE [LARGE SCALE GENOMIC DNA]</scope>
    <source>
        <strain evidence="8 9">ZS-1/3</strain>
    </source>
</reference>
<feature type="transmembrane region" description="Helical" evidence="6">
    <location>
        <begin position="61"/>
        <end position="82"/>
    </location>
</feature>
<feature type="transmembrane region" description="Helical" evidence="6">
    <location>
        <begin position="33"/>
        <end position="54"/>
    </location>
</feature>
<organism evidence="8 9">
    <name type="scientific">Parvularcula mediterranea</name>
    <dbReference type="NCBI Taxonomy" id="2732508"/>
    <lineage>
        <taxon>Bacteria</taxon>
        <taxon>Pseudomonadati</taxon>
        <taxon>Pseudomonadota</taxon>
        <taxon>Alphaproteobacteria</taxon>
        <taxon>Parvularculales</taxon>
        <taxon>Parvularculaceae</taxon>
        <taxon>Parvularcula</taxon>
    </lineage>
</organism>
<feature type="transmembrane region" description="Helical" evidence="6">
    <location>
        <begin position="88"/>
        <end position="108"/>
    </location>
</feature>
<dbReference type="InterPro" id="IPR000620">
    <property type="entry name" value="EamA_dom"/>
</dbReference>
<feature type="transmembrane region" description="Helical" evidence="6">
    <location>
        <begin position="239"/>
        <end position="259"/>
    </location>
</feature>
<evidence type="ECO:0000256" key="3">
    <source>
        <dbReference type="ARBA" id="ARBA00022692"/>
    </source>
</evidence>
<keyword evidence="9" id="KW-1185">Reference proteome</keyword>
<evidence type="ECO:0000313" key="9">
    <source>
        <dbReference type="Proteomes" id="UP000536835"/>
    </source>
</evidence>
<dbReference type="AlphaFoldDB" id="A0A7Y3RLQ0"/>
<evidence type="ECO:0000259" key="7">
    <source>
        <dbReference type="Pfam" id="PF00892"/>
    </source>
</evidence>
<dbReference type="Gene3D" id="1.10.3730.20">
    <property type="match status" value="1"/>
</dbReference>
<evidence type="ECO:0000256" key="4">
    <source>
        <dbReference type="ARBA" id="ARBA00022989"/>
    </source>
</evidence>
<dbReference type="InterPro" id="IPR050638">
    <property type="entry name" value="AA-Vitamin_Transporters"/>
</dbReference>
<evidence type="ECO:0000256" key="2">
    <source>
        <dbReference type="ARBA" id="ARBA00007362"/>
    </source>
</evidence>
<evidence type="ECO:0000313" key="8">
    <source>
        <dbReference type="EMBL" id="NNU16408.1"/>
    </source>
</evidence>
<gene>
    <name evidence="8" type="ORF">HK107_08755</name>
</gene>
<feature type="transmembrane region" description="Helical" evidence="6">
    <location>
        <begin position="144"/>
        <end position="163"/>
    </location>
</feature>
<name>A0A7Y3RLQ0_9PROT</name>
<evidence type="ECO:0000256" key="5">
    <source>
        <dbReference type="ARBA" id="ARBA00023136"/>
    </source>
</evidence>
<comment type="similarity">
    <text evidence="2">Belongs to the EamA transporter family.</text>
</comment>
<dbReference type="SUPFAM" id="SSF103481">
    <property type="entry name" value="Multidrug resistance efflux transporter EmrE"/>
    <property type="match status" value="2"/>
</dbReference>
<feature type="transmembrane region" description="Helical" evidence="6">
    <location>
        <begin position="175"/>
        <end position="193"/>
    </location>
</feature>
<dbReference type="Pfam" id="PF00892">
    <property type="entry name" value="EamA"/>
    <property type="match status" value="2"/>
</dbReference>
<keyword evidence="5 6" id="KW-0472">Membrane</keyword>
<feature type="transmembrane region" description="Helical" evidence="6">
    <location>
        <begin position="115"/>
        <end position="132"/>
    </location>
</feature>
<dbReference type="PANTHER" id="PTHR32322">
    <property type="entry name" value="INNER MEMBRANE TRANSPORTER"/>
    <property type="match status" value="1"/>
</dbReference>
<dbReference type="InterPro" id="IPR037185">
    <property type="entry name" value="EmrE-like"/>
</dbReference>
<proteinExistence type="inferred from homology"/>
<feature type="transmembrane region" description="Helical" evidence="6">
    <location>
        <begin position="213"/>
        <end position="232"/>
    </location>
</feature>
<dbReference type="GO" id="GO:0016020">
    <property type="term" value="C:membrane"/>
    <property type="evidence" value="ECO:0007669"/>
    <property type="project" value="UniProtKB-SubCell"/>
</dbReference>
<keyword evidence="3 6" id="KW-0812">Transmembrane</keyword>
<sequence length="303" mass="31871">MKPREALLLLAVCAAWGLHMVIVKFVTGHVSPLVYVAFRMPILALILAPLLRWYPGQMHRVLIAGACFGGINYIFMFSGIALTNASMGSVLAETYVIIATIFSVVFLGEKVGWKRISGIGVALIGVLIIATAEGDGEASQNFALGALLIVLGCTAEATGAIFVKKIDGVTPLGLLAWMAVVGSVVCFVPAALLTDNQFAWISSDSFTPVTLSLLYSVLVASVFGHTSYYWLLKRVPLSIIAPSGLLITLFAVVFGVLLLGEELTIRLILGALLVVSGVGVVLVRGAKPDRKQVIASAAAGSEG</sequence>
<accession>A0A7Y3RLQ0</accession>
<protein>
    <submittedName>
        <fullName evidence="8">DMT family transporter</fullName>
    </submittedName>
</protein>
<evidence type="ECO:0000256" key="6">
    <source>
        <dbReference type="SAM" id="Phobius"/>
    </source>
</evidence>
<dbReference type="RefSeq" id="WP_173198597.1">
    <property type="nucleotide sequence ID" value="NZ_JABFCX010000002.1"/>
</dbReference>
<feature type="domain" description="EamA" evidence="7">
    <location>
        <begin position="6"/>
        <end position="130"/>
    </location>
</feature>
<dbReference type="PANTHER" id="PTHR32322:SF2">
    <property type="entry name" value="EAMA DOMAIN-CONTAINING PROTEIN"/>
    <property type="match status" value="1"/>
</dbReference>